<dbReference type="PRINTS" id="PR00023">
    <property type="entry name" value="ZPELLUCIDA"/>
</dbReference>
<keyword evidence="25" id="KW-1185">Reference proteome</keyword>
<keyword evidence="7" id="KW-0964">Secreted</keyword>
<evidence type="ECO:0000256" key="3">
    <source>
        <dbReference type="ARBA" id="ARBA00004539"/>
    </source>
</evidence>
<dbReference type="EMBL" id="JAIPUX010000026">
    <property type="protein sequence ID" value="KAH0631907.1"/>
    <property type="molecule type" value="Genomic_DNA"/>
</dbReference>
<evidence type="ECO:0000256" key="18">
    <source>
        <dbReference type="ARBA" id="ARBA00023288"/>
    </source>
</evidence>
<dbReference type="PANTHER" id="PTHR14002:SF40">
    <property type="entry name" value="UROMODULIN"/>
    <property type="match status" value="1"/>
</dbReference>
<comment type="subunit">
    <text evidence="20">Homodimer that then polymerizes into long filaments. The filaments can additionally assemble laterally to form a sheet. The filaments consist of a zigzag-shaped backbone with laterally protruding arms which interact with bacterial adhesin fimH. Two fimH molecules can bind to a single UMOD monomer.</text>
</comment>
<evidence type="ECO:0000256" key="19">
    <source>
        <dbReference type="ARBA" id="ARBA00045741"/>
    </source>
</evidence>
<dbReference type="PANTHER" id="PTHR14002">
    <property type="entry name" value="ENDOGLIN/TGF-BETA RECEPTOR TYPE III"/>
    <property type="match status" value="1"/>
</dbReference>
<keyword evidence="6" id="KW-1003">Cell membrane</keyword>
<feature type="non-terminal residue" evidence="24">
    <location>
        <position position="547"/>
    </location>
</feature>
<dbReference type="InterPro" id="IPR001881">
    <property type="entry name" value="EGF-like_Ca-bd_dom"/>
</dbReference>
<dbReference type="InterPro" id="IPR055356">
    <property type="entry name" value="ZP-N"/>
</dbReference>
<dbReference type="Pfam" id="PF07645">
    <property type="entry name" value="EGF_CA"/>
    <property type="match status" value="1"/>
</dbReference>
<evidence type="ECO:0000256" key="7">
    <source>
        <dbReference type="ARBA" id="ARBA00022525"/>
    </source>
</evidence>
<sequence>MVTCSDCHFNATCVENGNLRHCICQDGFTGDGVTCSDIDECSSMDLNHCHSLATCINNQGNYSCSCPEGYNGDGYHCEAATGFAEECIRINGSRSCADPCLSHTVLDQAWRSTSYGSGSNCDSDKIGWYRFIGRGGMRMPEACVPVQRCNSDAPMWLNGSHPTSDVGIVNRIACAHWAGSCCLWSIPVQVKACVGGYYVYRLDGTPGCTMSYCTDPKENENPCPQCNEEEEECKLVNGEWGCYCRDVFNSSDISSLKPQLECGADEIKVSFERCVLDKLGIHNVIMHLRDDKCAGFEEKKNRTMVSVVTPTQAGQCGTQLMKNETHATYSNTLYLADGAVIRENEIKINFHCSYPLDMKISLGTAIQPIVRSINITTGASGQFIVKMALYKDQNYTSPYEGPKAILSTQSWLYVGIMITEGDTSQFTLRMDNCFATPTENATDPRKYYIIQNSCPKTQDSTVTVPENGVGPQGQFSLQVFKFVGNHDLVYLHCEIRLCDTSTEACKPSCPRIGNHRAADVGTGHILHLGPIVRKGFGFLSGSAAAFH</sequence>
<evidence type="ECO:0000256" key="14">
    <source>
        <dbReference type="ARBA" id="ARBA00023136"/>
    </source>
</evidence>
<evidence type="ECO:0000256" key="13">
    <source>
        <dbReference type="ARBA" id="ARBA00022859"/>
    </source>
</evidence>
<dbReference type="Pfam" id="PF12947">
    <property type="entry name" value="EGF_3"/>
    <property type="match status" value="1"/>
</dbReference>
<keyword evidence="16" id="KW-0325">Glycoprotein</keyword>
<keyword evidence="15" id="KW-1015">Disulfide bond</keyword>
<name>A0ABQ7TR19_PHRPL</name>
<comment type="caution">
    <text evidence="24">The sequence shown here is derived from an EMBL/GenBank/DDBJ whole genome shotgun (WGS) entry which is preliminary data.</text>
</comment>
<dbReference type="CDD" id="cd00054">
    <property type="entry name" value="EGF_CA"/>
    <property type="match status" value="1"/>
</dbReference>
<dbReference type="SMART" id="SM00179">
    <property type="entry name" value="EGF_CA"/>
    <property type="match status" value="1"/>
</dbReference>
<dbReference type="PROSITE" id="PS00682">
    <property type="entry name" value="ZP_1"/>
    <property type="match status" value="1"/>
</dbReference>
<dbReference type="InterPro" id="IPR057774">
    <property type="entry name" value="D8C_UMOD/GP2/OIT3-like"/>
</dbReference>
<organism evidence="24 25">
    <name type="scientific">Phrynosoma platyrhinos</name>
    <name type="common">Desert horned lizard</name>
    <dbReference type="NCBI Taxonomy" id="52577"/>
    <lineage>
        <taxon>Eukaryota</taxon>
        <taxon>Metazoa</taxon>
        <taxon>Chordata</taxon>
        <taxon>Craniata</taxon>
        <taxon>Vertebrata</taxon>
        <taxon>Euteleostomi</taxon>
        <taxon>Lepidosauria</taxon>
        <taxon>Squamata</taxon>
        <taxon>Bifurcata</taxon>
        <taxon>Unidentata</taxon>
        <taxon>Episquamata</taxon>
        <taxon>Toxicofera</taxon>
        <taxon>Iguania</taxon>
        <taxon>Phrynosomatidae</taxon>
        <taxon>Phrynosomatinae</taxon>
        <taxon>Phrynosoma</taxon>
    </lineage>
</organism>
<dbReference type="InterPro" id="IPR024731">
    <property type="entry name" value="NELL2-like_EGF"/>
</dbReference>
<dbReference type="PROSITE" id="PS00010">
    <property type="entry name" value="ASX_HYDROXYL"/>
    <property type="match status" value="1"/>
</dbReference>
<proteinExistence type="predicted"/>
<dbReference type="InterPro" id="IPR001507">
    <property type="entry name" value="ZP_dom"/>
</dbReference>
<dbReference type="InterPro" id="IPR049883">
    <property type="entry name" value="NOTCH1_EGF-like"/>
</dbReference>
<reference evidence="24 25" key="1">
    <citation type="journal article" date="2022" name="Gigascience">
        <title>A chromosome-level genome assembly and annotation of the desert horned lizard, Phrynosoma platyrhinos, provides insight into chromosomal rearrangements among reptiles.</title>
        <authorList>
            <person name="Koochekian N."/>
            <person name="Ascanio A."/>
            <person name="Farleigh K."/>
            <person name="Card D.C."/>
            <person name="Schield D.R."/>
            <person name="Castoe T.A."/>
            <person name="Jezkova T."/>
        </authorList>
    </citation>
    <scope>NUCLEOTIDE SEQUENCE [LARGE SCALE GENOMIC DNA]</scope>
    <source>
        <strain evidence="24">NK-2021</strain>
    </source>
</reference>
<dbReference type="Proteomes" id="UP000826234">
    <property type="component" value="Unassembled WGS sequence"/>
</dbReference>
<evidence type="ECO:0000256" key="1">
    <source>
        <dbReference type="ARBA" id="ARBA00004303"/>
    </source>
</evidence>
<evidence type="ECO:0000256" key="5">
    <source>
        <dbReference type="ARBA" id="ARBA00015737"/>
    </source>
</evidence>
<feature type="domain" description="ZP" evidence="23">
    <location>
        <begin position="261"/>
        <end position="512"/>
    </location>
</feature>
<dbReference type="InterPro" id="IPR017977">
    <property type="entry name" value="ZP_dom_CS"/>
</dbReference>
<dbReference type="SUPFAM" id="SSF57196">
    <property type="entry name" value="EGF/Laminin"/>
    <property type="match status" value="1"/>
</dbReference>
<dbReference type="Gene3D" id="2.60.40.3210">
    <property type="entry name" value="Zona pellucida, ZP-N domain"/>
    <property type="match status" value="1"/>
</dbReference>
<evidence type="ECO:0000256" key="11">
    <source>
        <dbReference type="ARBA" id="ARBA00022729"/>
    </source>
</evidence>
<comment type="subcellular location">
    <subcellularLocation>
        <location evidence="1">Apical cell membrane</location>
        <topology evidence="1">Lipid-anchor</topology>
        <topology evidence="1">GPI-anchor</topology>
    </subcellularLocation>
    <subcellularLocation>
        <location evidence="3">Basolateral cell membrane</location>
        <topology evidence="3">Lipid-anchor</topology>
        <topology evidence="3">GPI-anchor</topology>
    </subcellularLocation>
    <subcellularLocation>
        <location evidence="2">Cell projection</location>
        <location evidence="2">Cilium membrane</location>
    </subcellularLocation>
    <subcellularLocation>
        <location evidence="4">Secreted</location>
    </subcellularLocation>
</comment>
<evidence type="ECO:0000256" key="17">
    <source>
        <dbReference type="ARBA" id="ARBA00023273"/>
    </source>
</evidence>
<comment type="function">
    <text evidence="19">Functions in biogenesis and organization of the apical membrane of epithelial cells of the thick ascending limb of Henle's loop (TALH), where it promotes formation of complex filamentous gel-like structure that may play a role in the water barrier permeability. May serve as a receptor for binding and endocytosis of cytokines (IL-1, IL-2) and TNF. Facilitates neutrophil migration across renal epithelia.</text>
</comment>
<dbReference type="PROSITE" id="PS01187">
    <property type="entry name" value="EGF_CA"/>
    <property type="match status" value="1"/>
</dbReference>
<feature type="domain" description="EGF-like" evidence="22">
    <location>
        <begin position="37"/>
        <end position="78"/>
    </location>
</feature>
<keyword evidence="13" id="KW-0391">Immunity</keyword>
<evidence type="ECO:0000256" key="21">
    <source>
        <dbReference type="PROSITE-ProRule" id="PRU00076"/>
    </source>
</evidence>
<dbReference type="PROSITE" id="PS01186">
    <property type="entry name" value="EGF_2"/>
    <property type="match status" value="2"/>
</dbReference>
<evidence type="ECO:0000256" key="12">
    <source>
        <dbReference type="ARBA" id="ARBA00022737"/>
    </source>
</evidence>
<dbReference type="InterPro" id="IPR048290">
    <property type="entry name" value="ZP_chr"/>
</dbReference>
<keyword evidence="8 21" id="KW-0245">EGF-like domain</keyword>
<dbReference type="Gene3D" id="2.60.40.4100">
    <property type="entry name" value="Zona pellucida, ZP-C domain"/>
    <property type="match status" value="1"/>
</dbReference>
<evidence type="ECO:0000259" key="22">
    <source>
        <dbReference type="PROSITE" id="PS50026"/>
    </source>
</evidence>
<dbReference type="Pfam" id="PF23283">
    <property type="entry name" value="D8C_UMOD"/>
    <property type="match status" value="1"/>
</dbReference>
<evidence type="ECO:0000313" key="24">
    <source>
        <dbReference type="EMBL" id="KAH0631907.1"/>
    </source>
</evidence>
<keyword evidence="17" id="KW-0966">Cell projection</keyword>
<dbReference type="SMART" id="SM00241">
    <property type="entry name" value="ZP"/>
    <property type="match status" value="1"/>
</dbReference>
<evidence type="ECO:0000256" key="9">
    <source>
        <dbReference type="ARBA" id="ARBA00022588"/>
    </source>
</evidence>
<accession>A0ABQ7TR19</accession>
<evidence type="ECO:0000259" key="23">
    <source>
        <dbReference type="PROSITE" id="PS51034"/>
    </source>
</evidence>
<keyword evidence="18" id="KW-0449">Lipoprotein</keyword>
<evidence type="ECO:0000256" key="16">
    <source>
        <dbReference type="ARBA" id="ARBA00023180"/>
    </source>
</evidence>
<dbReference type="SMART" id="SM00181">
    <property type="entry name" value="EGF"/>
    <property type="match status" value="2"/>
</dbReference>
<evidence type="ECO:0000256" key="8">
    <source>
        <dbReference type="ARBA" id="ARBA00022536"/>
    </source>
</evidence>
<dbReference type="InterPro" id="IPR000152">
    <property type="entry name" value="EGF-type_Asp/Asn_hydroxyl_site"/>
</dbReference>
<dbReference type="InterPro" id="IPR055355">
    <property type="entry name" value="ZP-C"/>
</dbReference>
<evidence type="ECO:0000256" key="20">
    <source>
        <dbReference type="ARBA" id="ARBA00046503"/>
    </source>
</evidence>
<dbReference type="Pfam" id="PF00100">
    <property type="entry name" value="Zona_pellucida"/>
    <property type="match status" value="1"/>
</dbReference>
<comment type="caution">
    <text evidence="21">Lacks conserved residue(s) required for the propagation of feature annotation.</text>
</comment>
<dbReference type="InterPro" id="IPR018097">
    <property type="entry name" value="EGF_Ca-bd_CS"/>
</dbReference>
<evidence type="ECO:0000256" key="2">
    <source>
        <dbReference type="ARBA" id="ARBA00004309"/>
    </source>
</evidence>
<evidence type="ECO:0000256" key="6">
    <source>
        <dbReference type="ARBA" id="ARBA00022475"/>
    </source>
</evidence>
<gene>
    <name evidence="24" type="ORF">JD844_019808</name>
</gene>
<keyword evidence="11" id="KW-0732">Signal</keyword>
<evidence type="ECO:0000256" key="15">
    <source>
        <dbReference type="ARBA" id="ARBA00023157"/>
    </source>
</evidence>
<dbReference type="PROSITE" id="PS50026">
    <property type="entry name" value="EGF_3"/>
    <property type="match status" value="1"/>
</dbReference>
<dbReference type="InterPro" id="IPR000742">
    <property type="entry name" value="EGF"/>
</dbReference>
<protein>
    <recommendedName>
        <fullName evidence="5">Uromodulin</fullName>
    </recommendedName>
</protein>
<evidence type="ECO:0000256" key="4">
    <source>
        <dbReference type="ARBA" id="ARBA00004613"/>
    </source>
</evidence>
<dbReference type="Gene3D" id="2.10.25.10">
    <property type="entry name" value="Laminin"/>
    <property type="match status" value="2"/>
</dbReference>
<keyword evidence="10" id="KW-0336">GPI-anchor</keyword>
<dbReference type="Pfam" id="PF23344">
    <property type="entry name" value="ZP-N"/>
    <property type="match status" value="1"/>
</dbReference>
<evidence type="ECO:0000256" key="10">
    <source>
        <dbReference type="ARBA" id="ARBA00022622"/>
    </source>
</evidence>
<keyword evidence="12" id="KW-0677">Repeat</keyword>
<dbReference type="InterPro" id="IPR042235">
    <property type="entry name" value="ZP-C_dom"/>
</dbReference>
<evidence type="ECO:0000313" key="25">
    <source>
        <dbReference type="Proteomes" id="UP000826234"/>
    </source>
</evidence>
<dbReference type="PROSITE" id="PS51034">
    <property type="entry name" value="ZP_2"/>
    <property type="match status" value="1"/>
</dbReference>
<keyword evidence="14" id="KW-0472">Membrane</keyword>
<keyword evidence="9" id="KW-0399">Innate immunity</keyword>